<proteinExistence type="predicted"/>
<accession>A0A1F2WS86</accession>
<dbReference type="PANTHER" id="PTHR42880:SF1">
    <property type="entry name" value="ISOPROPYLMALATE_HOMOCITRATE_CITRAMALATE SYNTHASE FAMILY PROTEIN"/>
    <property type="match status" value="1"/>
</dbReference>
<evidence type="ECO:0000313" key="4">
    <source>
        <dbReference type="EMBL" id="OFW59748.1"/>
    </source>
</evidence>
<dbReference type="GO" id="GO:0019752">
    <property type="term" value="P:carboxylic acid metabolic process"/>
    <property type="evidence" value="ECO:0007669"/>
    <property type="project" value="InterPro"/>
</dbReference>
<dbReference type="InterPro" id="IPR013785">
    <property type="entry name" value="Aldolase_TIM"/>
</dbReference>
<evidence type="ECO:0000313" key="5">
    <source>
        <dbReference type="Proteomes" id="UP000177876"/>
    </source>
</evidence>
<keyword evidence="2" id="KW-0175">Coiled coil</keyword>
<dbReference type="Gene3D" id="3.20.20.70">
    <property type="entry name" value="Aldolase class I"/>
    <property type="match status" value="1"/>
</dbReference>
<feature type="domain" description="Pyruvate carboxyltransferase" evidence="3">
    <location>
        <begin position="17"/>
        <end position="283"/>
    </location>
</feature>
<evidence type="ECO:0000256" key="1">
    <source>
        <dbReference type="ARBA" id="ARBA00022679"/>
    </source>
</evidence>
<organism evidence="4 5">
    <name type="scientific">Candidatus Solincola sediminis</name>
    <dbReference type="NCBI Taxonomy" id="1797199"/>
    <lineage>
        <taxon>Bacteria</taxon>
        <taxon>Bacillati</taxon>
        <taxon>Actinomycetota</taxon>
        <taxon>Candidatus Geothermincolia</taxon>
        <taxon>Candidatus Geothermincolales</taxon>
        <taxon>Candidatus Geothermincolaceae</taxon>
        <taxon>Candidatus Solincola</taxon>
    </lineage>
</organism>
<evidence type="ECO:0000256" key="2">
    <source>
        <dbReference type="SAM" id="Coils"/>
    </source>
</evidence>
<reference evidence="4 5" key="1">
    <citation type="journal article" date="2016" name="Nat. Commun.">
        <title>Thousands of microbial genomes shed light on interconnected biogeochemical processes in an aquifer system.</title>
        <authorList>
            <person name="Anantharaman K."/>
            <person name="Brown C.T."/>
            <person name="Hug L.A."/>
            <person name="Sharon I."/>
            <person name="Castelle C.J."/>
            <person name="Probst A.J."/>
            <person name="Thomas B.C."/>
            <person name="Singh A."/>
            <person name="Wilkins M.J."/>
            <person name="Karaoz U."/>
            <person name="Brodie E.L."/>
            <person name="Williams K.H."/>
            <person name="Hubbard S.S."/>
            <person name="Banfield J.F."/>
        </authorList>
    </citation>
    <scope>NUCLEOTIDE SEQUENCE [LARGE SCALE GENOMIC DNA]</scope>
</reference>
<dbReference type="Pfam" id="PF00682">
    <property type="entry name" value="HMGL-like"/>
    <property type="match status" value="1"/>
</dbReference>
<protein>
    <submittedName>
        <fullName evidence="4">Homocitrate synthase</fullName>
    </submittedName>
</protein>
<dbReference type="STRING" id="1797197.A2Y75_04975"/>
<evidence type="ECO:0000259" key="3">
    <source>
        <dbReference type="PROSITE" id="PS50991"/>
    </source>
</evidence>
<dbReference type="EMBL" id="MELK01000011">
    <property type="protein sequence ID" value="OFW59748.1"/>
    <property type="molecule type" value="Genomic_DNA"/>
</dbReference>
<dbReference type="Pfam" id="PF22617">
    <property type="entry name" value="HCS_D2"/>
    <property type="match status" value="1"/>
</dbReference>
<comment type="caution">
    <text evidence="4">The sequence shown here is derived from an EMBL/GenBank/DDBJ whole genome shotgun (WGS) entry which is preliminary data.</text>
</comment>
<dbReference type="AlphaFoldDB" id="A0A1F2WS86"/>
<sequence length="435" mass="48140">MKDGIDITVDAEKSPKIYIVDVTNRDGVQTSRLGLAKLQKTIINLLLDEMGVWQSEFGFPATLHEVNYLRANLDLVELGAINRMRLSGWLRAMASDVETAREMMLRLKFINLSISTSDQMIIGKWQGKLSFDDVVKKMCAALDRARELGFESIGINSEDASRTSDERLIQFALAAKEHGATRVRYCDTLGYNDPFTLYDRIRLMAEETGIDIELHCHNDLGMGVASSVAGAKGALDGGVNAFINTTINGMGERAGNADLVSTILAILKSSLFAGQDVLDDSLNLMMSWKIAKYAAYAFGVPIPVNHPGVGDNAFAHESGIHADGALKDRRNYELYDYEELGRGEPDVIETGRSITAGEYSGIKGFRNVYEKLEVEFQSEEEARNILELVRYANVSTQKPLVEDELLFIARYPELARKILTLEPAPIKSPVKTSQT</sequence>
<dbReference type="InterPro" id="IPR002034">
    <property type="entry name" value="AIPM/Hcit_synth_CS"/>
</dbReference>
<name>A0A1F2WS86_9ACTN</name>
<dbReference type="PROSITE" id="PS00816">
    <property type="entry name" value="AIPM_HOMOCIT_SYNTH_2"/>
    <property type="match status" value="1"/>
</dbReference>
<dbReference type="InterPro" id="IPR000891">
    <property type="entry name" value="PYR_CT"/>
</dbReference>
<dbReference type="PANTHER" id="PTHR42880">
    <property type="entry name" value="HOMOCITRATE SYNTHASE"/>
    <property type="match status" value="1"/>
</dbReference>
<gene>
    <name evidence="4" type="ORF">A2Y75_04975</name>
</gene>
<dbReference type="SUPFAM" id="SSF51569">
    <property type="entry name" value="Aldolase"/>
    <property type="match status" value="1"/>
</dbReference>
<dbReference type="InterPro" id="IPR054691">
    <property type="entry name" value="LeuA/HCS_post-cat"/>
</dbReference>
<dbReference type="Gene3D" id="1.10.238.260">
    <property type="match status" value="1"/>
</dbReference>
<dbReference type="GO" id="GO:0046912">
    <property type="term" value="F:acyltransferase activity, acyl groups converted into alkyl on transfer"/>
    <property type="evidence" value="ECO:0007669"/>
    <property type="project" value="InterPro"/>
</dbReference>
<feature type="coiled-coil region" evidence="2">
    <location>
        <begin position="362"/>
        <end position="389"/>
    </location>
</feature>
<dbReference type="PROSITE" id="PS50991">
    <property type="entry name" value="PYR_CT"/>
    <property type="match status" value="1"/>
</dbReference>
<keyword evidence="1" id="KW-0808">Transferase</keyword>
<dbReference type="Proteomes" id="UP000177876">
    <property type="component" value="Unassembled WGS sequence"/>
</dbReference>